<protein>
    <recommendedName>
        <fullName evidence="1">PPM-type phosphatase domain-containing protein</fullName>
    </recommendedName>
</protein>
<evidence type="ECO:0000313" key="2">
    <source>
        <dbReference type="EMBL" id="KAG6433284.1"/>
    </source>
</evidence>
<dbReference type="GO" id="GO:0004722">
    <property type="term" value="F:protein serine/threonine phosphatase activity"/>
    <property type="evidence" value="ECO:0007669"/>
    <property type="project" value="InterPro"/>
</dbReference>
<dbReference type="EMBL" id="PNBA02000002">
    <property type="protein sequence ID" value="KAG6433284.1"/>
    <property type="molecule type" value="Genomic_DNA"/>
</dbReference>
<dbReference type="SUPFAM" id="SSF81606">
    <property type="entry name" value="PP2C-like"/>
    <property type="match status" value="1"/>
</dbReference>
<feature type="domain" description="PPM-type phosphatase" evidence="1">
    <location>
        <begin position="21"/>
        <end position="207"/>
    </location>
</feature>
<comment type="caution">
    <text evidence="2">The sequence shown here is derived from an EMBL/GenBank/DDBJ whole genome shotgun (WGS) entry which is preliminary data.</text>
</comment>
<evidence type="ECO:0000313" key="3">
    <source>
        <dbReference type="Proteomes" id="UP000298416"/>
    </source>
</evidence>
<dbReference type="CDD" id="cd00143">
    <property type="entry name" value="PP2Cc"/>
    <property type="match status" value="1"/>
</dbReference>
<evidence type="ECO:0000259" key="1">
    <source>
        <dbReference type="PROSITE" id="PS51746"/>
    </source>
</evidence>
<dbReference type="PROSITE" id="PS51746">
    <property type="entry name" value="PPM_2"/>
    <property type="match status" value="1"/>
</dbReference>
<dbReference type="Pfam" id="PF00481">
    <property type="entry name" value="PP2C"/>
    <property type="match status" value="1"/>
</dbReference>
<dbReference type="Gene3D" id="3.60.40.10">
    <property type="entry name" value="PPM-type phosphatase domain"/>
    <property type="match status" value="1"/>
</dbReference>
<sequence length="207" mass="22485">MKLIRRRIWIGLARSCLKGNGYSVYSKCGKRGGVLEDRYAVVSDIHCDSKQAFFGAFDGHGEAGAAEFAAARLEKNIMKEVVKRGDEMEEAVKEGYLAPDSGFLNKDICGGTGCVTALVHEGDLVVSNTGDCRAVMSHGGVAEALTTDHRPSLDEEMKRIENLGGYVDCCRGVWRVHRSLAVSNQEAVDIVRDVCIGMDQAERLPAC</sequence>
<dbReference type="AlphaFoldDB" id="A0A8X8YKR2"/>
<keyword evidence="3" id="KW-1185">Reference proteome</keyword>
<dbReference type="InterPro" id="IPR001932">
    <property type="entry name" value="PPM-type_phosphatase-like_dom"/>
</dbReference>
<reference evidence="2" key="2">
    <citation type="submission" date="2020-08" db="EMBL/GenBank/DDBJ databases">
        <title>Plant Genome Project.</title>
        <authorList>
            <person name="Zhang R.-G."/>
        </authorList>
    </citation>
    <scope>NUCLEOTIDE SEQUENCE</scope>
    <source>
        <strain evidence="2">Huo1</strain>
        <tissue evidence="2">Leaf</tissue>
    </source>
</reference>
<dbReference type="PANTHER" id="PTHR47992">
    <property type="entry name" value="PROTEIN PHOSPHATASE"/>
    <property type="match status" value="1"/>
</dbReference>
<dbReference type="SMART" id="SM00332">
    <property type="entry name" value="PP2Cc"/>
    <property type="match status" value="1"/>
</dbReference>
<reference evidence="2" key="1">
    <citation type="submission" date="2018-01" db="EMBL/GenBank/DDBJ databases">
        <authorList>
            <person name="Mao J.F."/>
        </authorList>
    </citation>
    <scope>NUCLEOTIDE SEQUENCE</scope>
    <source>
        <strain evidence="2">Huo1</strain>
        <tissue evidence="2">Leaf</tissue>
    </source>
</reference>
<organism evidence="2">
    <name type="scientific">Salvia splendens</name>
    <name type="common">Scarlet sage</name>
    <dbReference type="NCBI Taxonomy" id="180675"/>
    <lineage>
        <taxon>Eukaryota</taxon>
        <taxon>Viridiplantae</taxon>
        <taxon>Streptophyta</taxon>
        <taxon>Embryophyta</taxon>
        <taxon>Tracheophyta</taxon>
        <taxon>Spermatophyta</taxon>
        <taxon>Magnoliopsida</taxon>
        <taxon>eudicotyledons</taxon>
        <taxon>Gunneridae</taxon>
        <taxon>Pentapetalae</taxon>
        <taxon>asterids</taxon>
        <taxon>lamiids</taxon>
        <taxon>Lamiales</taxon>
        <taxon>Lamiaceae</taxon>
        <taxon>Nepetoideae</taxon>
        <taxon>Mentheae</taxon>
        <taxon>Salviinae</taxon>
        <taxon>Salvia</taxon>
        <taxon>Salvia subgen. Calosphace</taxon>
        <taxon>core Calosphace</taxon>
    </lineage>
</organism>
<accession>A0A8X8YKR2</accession>
<dbReference type="InterPro" id="IPR036457">
    <property type="entry name" value="PPM-type-like_dom_sf"/>
</dbReference>
<name>A0A8X8YKR2_SALSN</name>
<proteinExistence type="predicted"/>
<gene>
    <name evidence="2" type="ORF">SASPL_104892</name>
</gene>
<dbReference type="InterPro" id="IPR015655">
    <property type="entry name" value="PP2C"/>
</dbReference>
<dbReference type="Proteomes" id="UP000298416">
    <property type="component" value="Unassembled WGS sequence"/>
</dbReference>